<gene>
    <name evidence="3" type="ORF">C9374_010920</name>
</gene>
<comment type="caution">
    <text evidence="3">The sequence shown here is derived from an EMBL/GenBank/DDBJ whole genome shotgun (WGS) entry which is preliminary data.</text>
</comment>
<keyword evidence="2" id="KW-0812">Transmembrane</keyword>
<keyword evidence="2" id="KW-1133">Transmembrane helix</keyword>
<evidence type="ECO:0000256" key="1">
    <source>
        <dbReference type="SAM" id="Coils"/>
    </source>
</evidence>
<evidence type="ECO:0000313" key="4">
    <source>
        <dbReference type="Proteomes" id="UP000816034"/>
    </source>
</evidence>
<reference evidence="3 4" key="1">
    <citation type="journal article" date="2018" name="BMC Genomics">
        <title>The genome of Naegleria lovaniensis, the basis for a comparative approach to unravel pathogenicity factors of the human pathogenic amoeba N. fowleri.</title>
        <authorList>
            <person name="Liechti N."/>
            <person name="Schurch N."/>
            <person name="Bruggmann R."/>
            <person name="Wittwer M."/>
        </authorList>
    </citation>
    <scope>NUCLEOTIDE SEQUENCE [LARGE SCALE GENOMIC DNA]</scope>
    <source>
        <strain evidence="3 4">ATCC 30569</strain>
    </source>
</reference>
<accession>A0AA88GF61</accession>
<keyword evidence="4" id="KW-1185">Reference proteome</keyword>
<organism evidence="3 4">
    <name type="scientific">Naegleria lovaniensis</name>
    <name type="common">Amoeba</name>
    <dbReference type="NCBI Taxonomy" id="51637"/>
    <lineage>
        <taxon>Eukaryota</taxon>
        <taxon>Discoba</taxon>
        <taxon>Heterolobosea</taxon>
        <taxon>Tetramitia</taxon>
        <taxon>Eutetramitia</taxon>
        <taxon>Vahlkampfiidae</taxon>
        <taxon>Naegleria</taxon>
    </lineage>
</organism>
<feature type="transmembrane region" description="Helical" evidence="2">
    <location>
        <begin position="119"/>
        <end position="137"/>
    </location>
</feature>
<dbReference type="RefSeq" id="XP_044543524.1">
    <property type="nucleotide sequence ID" value="XM_044686518.1"/>
</dbReference>
<dbReference type="GeneID" id="68103374"/>
<name>A0AA88GF61_NAELO</name>
<sequence>MTCRERPVRRSLLEFYDPDSPSNAIDYSQLASFVFPKHKDDTPTNETLQDIDLTAANSFADNVIPHHSNFEDNESFVKLELDFSKNEPNNCSQSKEEQTLNSSNDTSTQYQVSHLSTNLATIQIPLNVVVTIMLVLFQQMLHQTILTLSLAIFCCMLLSLVEDHSRRNESLAKANARLKELIRLCRDQSTEMLRNESFMFEIPNLSLFCVLNHLQSR</sequence>
<dbReference type="EMBL" id="PYSW02000046">
    <property type="protein sequence ID" value="KAG2374350.1"/>
    <property type="molecule type" value="Genomic_DNA"/>
</dbReference>
<dbReference type="Proteomes" id="UP000816034">
    <property type="component" value="Unassembled WGS sequence"/>
</dbReference>
<keyword evidence="1" id="KW-0175">Coiled coil</keyword>
<feature type="transmembrane region" description="Helical" evidence="2">
    <location>
        <begin position="143"/>
        <end position="161"/>
    </location>
</feature>
<keyword evidence="2" id="KW-0472">Membrane</keyword>
<dbReference type="AlphaFoldDB" id="A0AA88GF61"/>
<evidence type="ECO:0000256" key="2">
    <source>
        <dbReference type="SAM" id="Phobius"/>
    </source>
</evidence>
<proteinExistence type="predicted"/>
<feature type="coiled-coil region" evidence="1">
    <location>
        <begin position="161"/>
        <end position="191"/>
    </location>
</feature>
<protein>
    <submittedName>
        <fullName evidence="3">Uncharacterized protein</fullName>
    </submittedName>
</protein>
<evidence type="ECO:0000313" key="3">
    <source>
        <dbReference type="EMBL" id="KAG2374350.1"/>
    </source>
</evidence>